<feature type="region of interest" description="Disordered" evidence="1">
    <location>
        <begin position="1"/>
        <end position="20"/>
    </location>
</feature>
<proteinExistence type="predicted"/>
<gene>
    <name evidence="2" type="ORF">BN1708_001588</name>
</gene>
<evidence type="ECO:0000313" key="2">
    <source>
        <dbReference type="EMBL" id="CRK39349.1"/>
    </source>
</evidence>
<evidence type="ECO:0000256" key="1">
    <source>
        <dbReference type="SAM" id="MobiDB-lite"/>
    </source>
</evidence>
<evidence type="ECO:0000313" key="3">
    <source>
        <dbReference type="Proteomes" id="UP000044602"/>
    </source>
</evidence>
<dbReference type="EMBL" id="CVQH01025860">
    <property type="protein sequence ID" value="CRK39349.1"/>
    <property type="molecule type" value="Genomic_DNA"/>
</dbReference>
<sequence>MLDRWGDKPQNPTHPDARVQHRHLLLPPPQHVPEERGREALDALDKVVAHERAALLQSRILGPAADRQLKALLMDVFEPNVERPLLHGWRGVHGPTDLVARLHEPVHHGEHRVVGLERTVFGEERVGRLLEFDPAARFEILVDLPHEAGPVLDGASHVPAMNVVVRLWLDPVELDVVDVELDVGRDPFRLGGTEVVADNELGAGVEVAEMDGPDARAGAN</sequence>
<protein>
    <submittedName>
        <fullName evidence="2">Uncharacterized protein</fullName>
    </submittedName>
</protein>
<dbReference type="AlphaFoldDB" id="A0A0G4MZ04"/>
<name>A0A0G4MZ04_VERLO</name>
<organism evidence="2 3">
    <name type="scientific">Verticillium longisporum</name>
    <name type="common">Verticillium dahliae var. longisporum</name>
    <dbReference type="NCBI Taxonomy" id="100787"/>
    <lineage>
        <taxon>Eukaryota</taxon>
        <taxon>Fungi</taxon>
        <taxon>Dikarya</taxon>
        <taxon>Ascomycota</taxon>
        <taxon>Pezizomycotina</taxon>
        <taxon>Sordariomycetes</taxon>
        <taxon>Hypocreomycetidae</taxon>
        <taxon>Glomerellales</taxon>
        <taxon>Plectosphaerellaceae</taxon>
        <taxon>Verticillium</taxon>
    </lineage>
</organism>
<accession>A0A0G4MZ04</accession>
<feature type="non-terminal residue" evidence="2">
    <location>
        <position position="220"/>
    </location>
</feature>
<reference evidence="2 3" key="1">
    <citation type="submission" date="2015-05" db="EMBL/GenBank/DDBJ databases">
        <authorList>
            <person name="Wang D.B."/>
            <person name="Wang M."/>
        </authorList>
    </citation>
    <scope>NUCLEOTIDE SEQUENCE [LARGE SCALE GENOMIC DNA]</scope>
    <source>
        <strain evidence="2">VL1</strain>
    </source>
</reference>
<dbReference type="Proteomes" id="UP000044602">
    <property type="component" value="Unassembled WGS sequence"/>
</dbReference>
<keyword evidence="3" id="KW-1185">Reference proteome</keyword>